<keyword evidence="1" id="KW-1133">Transmembrane helix</keyword>
<feature type="transmembrane region" description="Helical" evidence="1">
    <location>
        <begin position="42"/>
        <end position="62"/>
    </location>
</feature>
<feature type="transmembrane region" description="Helical" evidence="1">
    <location>
        <begin position="168"/>
        <end position="185"/>
    </location>
</feature>
<name>A0ABP7H8Q5_9FLAO</name>
<accession>A0ABP7H8Q5</accession>
<organism evidence="2 3">
    <name type="scientific">Corallibacter vietnamensis</name>
    <dbReference type="NCBI Taxonomy" id="904130"/>
    <lineage>
        <taxon>Bacteria</taxon>
        <taxon>Pseudomonadati</taxon>
        <taxon>Bacteroidota</taxon>
        <taxon>Flavobacteriia</taxon>
        <taxon>Flavobacteriales</taxon>
        <taxon>Flavobacteriaceae</taxon>
        <taxon>Corallibacter</taxon>
    </lineage>
</organism>
<keyword evidence="3" id="KW-1185">Reference proteome</keyword>
<feature type="transmembrane region" description="Helical" evidence="1">
    <location>
        <begin position="381"/>
        <end position="400"/>
    </location>
</feature>
<feature type="transmembrane region" description="Helical" evidence="1">
    <location>
        <begin position="74"/>
        <end position="93"/>
    </location>
</feature>
<comment type="caution">
    <text evidence="2">The sequence shown here is derived from an EMBL/GenBank/DDBJ whole genome shotgun (WGS) entry which is preliminary data.</text>
</comment>
<evidence type="ECO:0008006" key="4">
    <source>
        <dbReference type="Google" id="ProtNLM"/>
    </source>
</evidence>
<feature type="transmembrane region" description="Helical" evidence="1">
    <location>
        <begin position="326"/>
        <end position="344"/>
    </location>
</feature>
<protein>
    <recommendedName>
        <fullName evidence="4">Glycosyltransferase RgtA/B/C/D-like domain-containing protein</fullName>
    </recommendedName>
</protein>
<dbReference type="Proteomes" id="UP001501456">
    <property type="component" value="Unassembled WGS sequence"/>
</dbReference>
<evidence type="ECO:0000313" key="3">
    <source>
        <dbReference type="Proteomes" id="UP001501456"/>
    </source>
</evidence>
<evidence type="ECO:0000313" key="2">
    <source>
        <dbReference type="EMBL" id="GAA3785461.1"/>
    </source>
</evidence>
<gene>
    <name evidence="2" type="ORF">GCM10022271_17470</name>
</gene>
<proteinExistence type="predicted"/>
<keyword evidence="1" id="KW-0472">Membrane</keyword>
<reference evidence="3" key="1">
    <citation type="journal article" date="2019" name="Int. J. Syst. Evol. Microbiol.">
        <title>The Global Catalogue of Microorganisms (GCM) 10K type strain sequencing project: providing services to taxonomists for standard genome sequencing and annotation.</title>
        <authorList>
            <consortium name="The Broad Institute Genomics Platform"/>
            <consortium name="The Broad Institute Genome Sequencing Center for Infectious Disease"/>
            <person name="Wu L."/>
            <person name="Ma J."/>
        </authorList>
    </citation>
    <scope>NUCLEOTIDE SEQUENCE [LARGE SCALE GENOMIC DNA]</scope>
    <source>
        <strain evidence="3">JCM 17525</strain>
    </source>
</reference>
<feature type="transmembrane region" description="Helical" evidence="1">
    <location>
        <begin position="356"/>
        <end position="375"/>
    </location>
</feature>
<feature type="transmembrane region" description="Helical" evidence="1">
    <location>
        <begin position="105"/>
        <end position="122"/>
    </location>
</feature>
<dbReference type="EMBL" id="BAABBI010000002">
    <property type="protein sequence ID" value="GAA3785461.1"/>
    <property type="molecule type" value="Genomic_DNA"/>
</dbReference>
<feature type="transmembrane region" description="Helical" evidence="1">
    <location>
        <begin position="197"/>
        <end position="215"/>
    </location>
</feature>
<sequence length="406" mass="46867">MYCIFNNAIYSPDSASYLNATIYRSPGYPIFVRVFSIIFQQYFDFFIISAQCLLGLFAVHTLAIKTSKVLHLSFVLKLVFVLLLVFPFFPPLWVANNICSEGLSYPLYLFFLAFSLDFLFNNTSKSLLILSASYILLVLTRGQFIVLTIIFTAIYILKNKHIVLKPTIIKNVIALLLLPFAVTLLDKTYHKAKDGLFIATPFTYINASASALYVSKASDKMLLNNTDDQLIFDDCYAFISENKWLMSSKERPSFSAYYKHFHDNLGRICNYTLHDRGTAYYVNKNQTIVDARYHIEKSSKRMLPVLIKSNFNNWIKLFYSNLVHGFKSQIILFLLIGTFIISFIKTLKSTNNNTLIIFYLTSLILSNALIVAFASHSIMRYLFYNYSLFFIIAILIYKYIRDVKNN</sequence>
<evidence type="ECO:0000256" key="1">
    <source>
        <dbReference type="SAM" id="Phobius"/>
    </source>
</evidence>
<feature type="transmembrane region" description="Helical" evidence="1">
    <location>
        <begin position="134"/>
        <end position="156"/>
    </location>
</feature>
<keyword evidence="1" id="KW-0812">Transmembrane</keyword>